<reference evidence="4" key="1">
    <citation type="journal article" date="2019" name="Int. J. Syst. Evol. Microbiol.">
        <title>The Global Catalogue of Microorganisms (GCM) 10K type strain sequencing project: providing services to taxonomists for standard genome sequencing and annotation.</title>
        <authorList>
            <consortium name="The Broad Institute Genomics Platform"/>
            <consortium name="The Broad Institute Genome Sequencing Center for Infectious Disease"/>
            <person name="Wu L."/>
            <person name="Ma J."/>
        </authorList>
    </citation>
    <scope>NUCLEOTIDE SEQUENCE [LARGE SCALE GENOMIC DNA]</scope>
    <source>
        <strain evidence="4">KACC 12602</strain>
    </source>
</reference>
<dbReference type="PRINTS" id="PR00313">
    <property type="entry name" value="CABNDNGRPT"/>
</dbReference>
<dbReference type="NCBIfam" id="TIGR04183">
    <property type="entry name" value="Por_Secre_tail"/>
    <property type="match status" value="1"/>
</dbReference>
<gene>
    <name evidence="3" type="ORF">ACFPIB_09675</name>
</gene>
<dbReference type="Proteomes" id="UP001596161">
    <property type="component" value="Unassembled WGS sequence"/>
</dbReference>
<dbReference type="PANTHER" id="PTHR42754:SF1">
    <property type="entry name" value="LIPOPROTEIN"/>
    <property type="match status" value="1"/>
</dbReference>
<protein>
    <submittedName>
        <fullName evidence="3">T9SS type A sorting domain-containing protein</fullName>
    </submittedName>
</protein>
<keyword evidence="1" id="KW-0732">Signal</keyword>
<dbReference type="InterPro" id="IPR026444">
    <property type="entry name" value="Secre_tail"/>
</dbReference>
<dbReference type="RefSeq" id="WP_378017249.1">
    <property type="nucleotide sequence ID" value="NZ_JBHSKT010000005.1"/>
</dbReference>
<evidence type="ECO:0000259" key="2">
    <source>
        <dbReference type="Pfam" id="PF18962"/>
    </source>
</evidence>
<feature type="signal peptide" evidence="1">
    <location>
        <begin position="1"/>
        <end position="31"/>
    </location>
</feature>
<organism evidence="3 4">
    <name type="scientific">Adhaeribacter terreus</name>
    <dbReference type="NCBI Taxonomy" id="529703"/>
    <lineage>
        <taxon>Bacteria</taxon>
        <taxon>Pseudomonadati</taxon>
        <taxon>Bacteroidota</taxon>
        <taxon>Cytophagia</taxon>
        <taxon>Cytophagales</taxon>
        <taxon>Hymenobacteraceae</taxon>
        <taxon>Adhaeribacter</taxon>
    </lineage>
</organism>
<dbReference type="PANTHER" id="PTHR42754">
    <property type="entry name" value="ENDOGLUCANASE"/>
    <property type="match status" value="1"/>
</dbReference>
<evidence type="ECO:0000313" key="3">
    <source>
        <dbReference type="EMBL" id="MFC5270879.1"/>
    </source>
</evidence>
<sequence length="545" mass="57936">MKKRYTFLPENWFRVGLGVAIVASLSLNTSAQNGPTIQWDKSFGGSGNDYLRSLRQTTDGGYFLGGYSNSGTSADKSQASNGLSDYWFIRLTANGIKTMDKTIGAGNDDLFSSAQQTSDGGFILGGSSNSGISGDKSQATNGGFDYWIVKLDANGIKTWDKTFGGSARDELYSLEQTSDGGYILGGTSYSGISGDKSQASSGLNDFWVIKIDANGNKLWDKTYGGNDGDLLRSLKQTSDGGYILGGTSSSGISGDKTQASRGSSDYWVVKLDNNGNKVWDKTIGGSSADAITALQQTADGGYILGGYSSSNISGDKSQNCQGGYDFWVVKLNSSGGIIWDKTIGGNGEDELYSIQQTLNGSYILGGFSESGLSGNKTQPSRGGADFWVTKLDNNGIMTWDKSFGGDNHDGIFSAQQTVDGGFILGGYSLSSFSGDKSQTSQGMSDYWIVKLGTDVTGLKEFEASFTVSISPNPNQGKFTLQLNNLTAPKAEVTVSDLLGRVVLQQPLNVSNKQISEELTLPQAKGMYLLQIKAGKQIIPRKIVVE</sequence>
<dbReference type="Pfam" id="PF18962">
    <property type="entry name" value="Por_Secre_tail"/>
    <property type="match status" value="1"/>
</dbReference>
<evidence type="ECO:0000256" key="1">
    <source>
        <dbReference type="SAM" id="SignalP"/>
    </source>
</evidence>
<comment type="caution">
    <text evidence="3">The sequence shown here is derived from an EMBL/GenBank/DDBJ whole genome shotgun (WGS) entry which is preliminary data.</text>
</comment>
<feature type="domain" description="Secretion system C-terminal sorting" evidence="2">
    <location>
        <begin position="469"/>
        <end position="544"/>
    </location>
</feature>
<dbReference type="EMBL" id="JBHSKT010000005">
    <property type="protein sequence ID" value="MFC5270879.1"/>
    <property type="molecule type" value="Genomic_DNA"/>
</dbReference>
<name>A0ABW0E9A4_9BACT</name>
<evidence type="ECO:0000313" key="4">
    <source>
        <dbReference type="Proteomes" id="UP001596161"/>
    </source>
</evidence>
<feature type="chain" id="PRO_5046006647" evidence="1">
    <location>
        <begin position="32"/>
        <end position="545"/>
    </location>
</feature>
<accession>A0ABW0E9A4</accession>
<proteinExistence type="predicted"/>
<keyword evidence="4" id="KW-1185">Reference proteome</keyword>